<reference evidence="3" key="1">
    <citation type="journal article" date="2019" name="Int. J. Syst. Evol. Microbiol.">
        <title>The Global Catalogue of Microorganisms (GCM) 10K type strain sequencing project: providing services to taxonomists for standard genome sequencing and annotation.</title>
        <authorList>
            <consortium name="The Broad Institute Genomics Platform"/>
            <consortium name="The Broad Institute Genome Sequencing Center for Infectious Disease"/>
            <person name="Wu L."/>
            <person name="Ma J."/>
        </authorList>
    </citation>
    <scope>NUCLEOTIDE SEQUENCE [LARGE SCALE GENOMIC DNA]</scope>
    <source>
        <strain evidence="3">JCM 18302</strain>
    </source>
</reference>
<evidence type="ECO:0000256" key="1">
    <source>
        <dbReference type="SAM" id="MobiDB-lite"/>
    </source>
</evidence>
<evidence type="ECO:0000313" key="3">
    <source>
        <dbReference type="Proteomes" id="UP001500804"/>
    </source>
</evidence>
<feature type="region of interest" description="Disordered" evidence="1">
    <location>
        <begin position="33"/>
        <end position="57"/>
    </location>
</feature>
<organism evidence="2 3">
    <name type="scientific">Pseudonocardia adelaidensis</name>
    <dbReference type="NCBI Taxonomy" id="648754"/>
    <lineage>
        <taxon>Bacteria</taxon>
        <taxon>Bacillati</taxon>
        <taxon>Actinomycetota</taxon>
        <taxon>Actinomycetes</taxon>
        <taxon>Pseudonocardiales</taxon>
        <taxon>Pseudonocardiaceae</taxon>
        <taxon>Pseudonocardia</taxon>
    </lineage>
</organism>
<name>A0ABP9NTF7_9PSEU</name>
<dbReference type="Proteomes" id="UP001500804">
    <property type="component" value="Unassembled WGS sequence"/>
</dbReference>
<comment type="caution">
    <text evidence="2">The sequence shown here is derived from an EMBL/GenBank/DDBJ whole genome shotgun (WGS) entry which is preliminary data.</text>
</comment>
<sequence length="68" mass="6889">MQASPGAHGSGTGTGPPACRASATVARNSGTLLTIGSASRPARRSGPTPTLNPYLGTGCKRAFQSYRR</sequence>
<keyword evidence="3" id="KW-1185">Reference proteome</keyword>
<gene>
    <name evidence="2" type="ORF">GCM10023320_58240</name>
</gene>
<dbReference type="EMBL" id="BAABJO010000026">
    <property type="protein sequence ID" value="GAA5132881.1"/>
    <property type="molecule type" value="Genomic_DNA"/>
</dbReference>
<protein>
    <submittedName>
        <fullName evidence="2">Uncharacterized protein</fullName>
    </submittedName>
</protein>
<evidence type="ECO:0000313" key="2">
    <source>
        <dbReference type="EMBL" id="GAA5132881.1"/>
    </source>
</evidence>
<proteinExistence type="predicted"/>
<feature type="region of interest" description="Disordered" evidence="1">
    <location>
        <begin position="1"/>
        <end position="21"/>
    </location>
</feature>
<accession>A0ABP9NTF7</accession>